<dbReference type="SUPFAM" id="SSF51735">
    <property type="entry name" value="NAD(P)-binding Rossmann-fold domains"/>
    <property type="match status" value="1"/>
</dbReference>
<name>A0AAW0FA17_9TRYP</name>
<dbReference type="PANTHER" id="PTHR14097">
    <property type="entry name" value="OXIDOREDUCTASE HTATIP2"/>
    <property type="match status" value="1"/>
</dbReference>
<gene>
    <name evidence="1" type="ORF">NESM_000295800</name>
</gene>
<proteinExistence type="predicted"/>
<organism evidence="1 2">
    <name type="scientific">Novymonas esmeraldas</name>
    <dbReference type="NCBI Taxonomy" id="1808958"/>
    <lineage>
        <taxon>Eukaryota</taxon>
        <taxon>Discoba</taxon>
        <taxon>Euglenozoa</taxon>
        <taxon>Kinetoplastea</taxon>
        <taxon>Metakinetoplastina</taxon>
        <taxon>Trypanosomatida</taxon>
        <taxon>Trypanosomatidae</taxon>
        <taxon>Novymonas</taxon>
    </lineage>
</organism>
<comment type="caution">
    <text evidence="1">The sequence shown here is derived from an EMBL/GenBank/DDBJ whole genome shotgun (WGS) entry which is preliminary data.</text>
</comment>
<dbReference type="InterPro" id="IPR036291">
    <property type="entry name" value="NAD(P)-bd_dom_sf"/>
</dbReference>
<accession>A0AAW0FA17</accession>
<dbReference type="GO" id="GO:0051170">
    <property type="term" value="P:import into nucleus"/>
    <property type="evidence" value="ECO:0007669"/>
    <property type="project" value="TreeGrafter"/>
</dbReference>
<keyword evidence="2" id="KW-1185">Reference proteome</keyword>
<sequence>MSSIIVAGATGAIGRAVVQHAIRQPSIGRVVALTRSANISAANYADLFGVVAADAAAGNGGGGGASAAGTVVATAEEVAKITPVTMDWEAFTRLWATNRSTTALEPYSGLFSGHAYAAMCLGTTRKDAGSADKFTRCDYDYVMAFTEAVLAYSAPAGLSPASVFVRHIGDKGSGAAAAADGAGTPTTIASSGTLRVFCQVSASGASSGSWFLYMKTKGLADESTVERVHQHNQLAAAAAQSPVRLVVLLPGLLERHGKTRTNEKVAKLFVSAIPVGTCGAAIVAASVQTPATEAPPGKPYTVSKALRKSGAPAHEPLAHIYQVHNAGIKELAARLPAP</sequence>
<dbReference type="Gene3D" id="3.40.50.720">
    <property type="entry name" value="NAD(P)-binding Rossmann-like Domain"/>
    <property type="match status" value="1"/>
</dbReference>
<evidence type="ECO:0000313" key="1">
    <source>
        <dbReference type="EMBL" id="KAK7202249.1"/>
    </source>
</evidence>
<dbReference type="AlphaFoldDB" id="A0AAW0FA17"/>
<evidence type="ECO:0000313" key="2">
    <source>
        <dbReference type="Proteomes" id="UP001430356"/>
    </source>
</evidence>
<dbReference type="GO" id="GO:0005737">
    <property type="term" value="C:cytoplasm"/>
    <property type="evidence" value="ECO:0007669"/>
    <property type="project" value="TreeGrafter"/>
</dbReference>
<dbReference type="EMBL" id="JAECZO010000027">
    <property type="protein sequence ID" value="KAK7202249.1"/>
    <property type="molecule type" value="Genomic_DNA"/>
</dbReference>
<dbReference type="Proteomes" id="UP001430356">
    <property type="component" value="Unassembled WGS sequence"/>
</dbReference>
<protein>
    <submittedName>
        <fullName evidence="1">Uncharacterized protein</fullName>
    </submittedName>
</protein>
<dbReference type="PANTHER" id="PTHR14097:SF7">
    <property type="entry name" value="OXIDOREDUCTASE HTATIP2"/>
    <property type="match status" value="1"/>
</dbReference>
<reference evidence="1 2" key="1">
    <citation type="journal article" date="2021" name="MBio">
        <title>A New Model Trypanosomatid, Novymonas esmeraldas: Genomic Perception of Its 'Candidatus Pandoraea novymonadis' Endosymbiont.</title>
        <authorList>
            <person name="Zakharova A."/>
            <person name="Saura A."/>
            <person name="Butenko A."/>
            <person name="Podesvova L."/>
            <person name="Warmusova S."/>
            <person name="Kostygov A.Y."/>
            <person name="Nenarokova A."/>
            <person name="Lukes J."/>
            <person name="Opperdoes F.R."/>
            <person name="Yurchenko V."/>
        </authorList>
    </citation>
    <scope>NUCLEOTIDE SEQUENCE [LARGE SCALE GENOMIC DNA]</scope>
    <source>
        <strain evidence="1 2">E262AT.01</strain>
    </source>
</reference>